<proteinExistence type="predicted"/>
<gene>
    <name evidence="4" type="ORF">C9374_008303</name>
</gene>
<dbReference type="Pfam" id="PF01436">
    <property type="entry name" value="NHL"/>
    <property type="match status" value="1"/>
</dbReference>
<evidence type="ECO:0000313" key="4">
    <source>
        <dbReference type="EMBL" id="KAG2378664.1"/>
    </source>
</evidence>
<dbReference type="RefSeq" id="XP_044545926.1">
    <property type="nucleotide sequence ID" value="XM_044698365.1"/>
</dbReference>
<dbReference type="Proteomes" id="UP000816034">
    <property type="component" value="Unassembled WGS sequence"/>
</dbReference>
<evidence type="ECO:0000256" key="1">
    <source>
        <dbReference type="ARBA" id="ARBA00022737"/>
    </source>
</evidence>
<dbReference type="EMBL" id="PYSW02000032">
    <property type="protein sequence ID" value="KAG2378664.1"/>
    <property type="molecule type" value="Genomic_DNA"/>
</dbReference>
<feature type="region of interest" description="Disordered" evidence="3">
    <location>
        <begin position="1"/>
        <end position="24"/>
    </location>
</feature>
<dbReference type="InterPro" id="IPR001258">
    <property type="entry name" value="NHL_repeat"/>
</dbReference>
<dbReference type="Gene3D" id="2.120.10.30">
    <property type="entry name" value="TolB, C-terminal domain"/>
    <property type="match status" value="2"/>
</dbReference>
<feature type="repeat" description="NHL" evidence="2">
    <location>
        <begin position="390"/>
        <end position="430"/>
    </location>
</feature>
<dbReference type="GeneID" id="68100757"/>
<evidence type="ECO:0000256" key="2">
    <source>
        <dbReference type="PROSITE-ProRule" id="PRU00504"/>
    </source>
</evidence>
<dbReference type="GO" id="GO:0043161">
    <property type="term" value="P:proteasome-mediated ubiquitin-dependent protein catabolic process"/>
    <property type="evidence" value="ECO:0007669"/>
    <property type="project" value="TreeGrafter"/>
</dbReference>
<comment type="caution">
    <text evidence="4">The sequence shown here is derived from an EMBL/GenBank/DDBJ whole genome shotgun (WGS) entry which is preliminary data.</text>
</comment>
<dbReference type="SUPFAM" id="SSF101898">
    <property type="entry name" value="NHL repeat"/>
    <property type="match status" value="1"/>
</dbReference>
<dbReference type="InterPro" id="IPR011042">
    <property type="entry name" value="6-blade_b-propeller_TolB-like"/>
</dbReference>
<dbReference type="GO" id="GO:0000209">
    <property type="term" value="P:protein polyubiquitination"/>
    <property type="evidence" value="ECO:0007669"/>
    <property type="project" value="TreeGrafter"/>
</dbReference>
<dbReference type="PANTHER" id="PTHR24104:SF25">
    <property type="entry name" value="PROTEIN LIN-41"/>
    <property type="match status" value="1"/>
</dbReference>
<feature type="repeat" description="NHL" evidence="2">
    <location>
        <begin position="438"/>
        <end position="476"/>
    </location>
</feature>
<evidence type="ECO:0000313" key="5">
    <source>
        <dbReference type="Proteomes" id="UP000816034"/>
    </source>
</evidence>
<dbReference type="CDD" id="cd05819">
    <property type="entry name" value="NHL"/>
    <property type="match status" value="1"/>
</dbReference>
<reference evidence="4 5" key="1">
    <citation type="journal article" date="2018" name="BMC Genomics">
        <title>The genome of Naegleria lovaniensis, the basis for a comparative approach to unravel pathogenicity factors of the human pathogenic amoeba N. fowleri.</title>
        <authorList>
            <person name="Liechti N."/>
            <person name="Schurch N."/>
            <person name="Bruggmann R."/>
            <person name="Wittwer M."/>
        </authorList>
    </citation>
    <scope>NUCLEOTIDE SEQUENCE [LARGE SCALE GENOMIC DNA]</scope>
    <source>
        <strain evidence="4 5">ATCC 30569</strain>
    </source>
</reference>
<dbReference type="InterPro" id="IPR050952">
    <property type="entry name" value="TRIM-NHL_E3_ligases"/>
</dbReference>
<keyword evidence="5" id="KW-1185">Reference proteome</keyword>
<evidence type="ECO:0000256" key="3">
    <source>
        <dbReference type="SAM" id="MobiDB-lite"/>
    </source>
</evidence>
<dbReference type="GO" id="GO:0008270">
    <property type="term" value="F:zinc ion binding"/>
    <property type="evidence" value="ECO:0007669"/>
    <property type="project" value="UniProtKB-KW"/>
</dbReference>
<feature type="repeat" description="NHL" evidence="2">
    <location>
        <begin position="188"/>
        <end position="228"/>
    </location>
</feature>
<name>A0AA88GJI9_NAELO</name>
<dbReference type="PANTHER" id="PTHR24104">
    <property type="entry name" value="E3 UBIQUITIN-PROTEIN LIGASE NHLRC1-RELATED"/>
    <property type="match status" value="1"/>
</dbReference>
<dbReference type="GO" id="GO:0061630">
    <property type="term" value="F:ubiquitin protein ligase activity"/>
    <property type="evidence" value="ECO:0007669"/>
    <property type="project" value="TreeGrafter"/>
</dbReference>
<keyword evidence="1" id="KW-0677">Repeat</keyword>
<dbReference type="PROSITE" id="PS51125">
    <property type="entry name" value="NHL"/>
    <property type="match status" value="3"/>
</dbReference>
<organism evidence="4 5">
    <name type="scientific">Naegleria lovaniensis</name>
    <name type="common">Amoeba</name>
    <dbReference type="NCBI Taxonomy" id="51637"/>
    <lineage>
        <taxon>Eukaryota</taxon>
        <taxon>Discoba</taxon>
        <taxon>Heterolobosea</taxon>
        <taxon>Tetramitia</taxon>
        <taxon>Eutetramitia</taxon>
        <taxon>Vahlkampfiidae</taxon>
        <taxon>Naegleria</taxon>
    </lineage>
</organism>
<sequence length="476" mass="54665">MQTTTMSILMTRHRKPQQQHHSPDISLVSEQLLTSRLKPLLDIGYLKESKKDGERNIGTNVVAITPPLRHEMYLSDEGQVCDFHSETCVMNSLKNEIMEIRKHDNKPCNNISSRSIHGEFMVNDAPTPISTNCTIILINFDLCLETCNNSHVGKLFSKLKEQMLVNCKKRNRSFEMRFDLTYSIGEYGVYGKSQNQLHLPHDVKISYNHHCILVADYNNRRIQVFDLYSRQFKATIPTPSKYPMYLCVEENHDGNQNDALIFGSNGDNSVYKFELRPLLCKAYLGQVERDELKKEYIWKTDFDTPQAIAVKYGSQYCRNEIFVCNGTNITILSSIFGYAIDSIQLSNRVYGVGFTNKNDLIVSEALLSHRIVIMRKDQDGKWQTMTTIGDRVGEELGAFNCPYSLIFDRVSHKIIVCDSQNHRIQIFTQDGELVKCWGSTEQHDDQIYHPSGMCLNEMTGELLVCDEGNHRVLIFK</sequence>
<accession>A0AA88GJI9</accession>
<dbReference type="AlphaFoldDB" id="A0AA88GJI9"/>
<protein>
    <submittedName>
        <fullName evidence="4">Uncharacterized protein</fullName>
    </submittedName>
</protein>